<dbReference type="AlphaFoldDB" id="A0A4P9YXU5"/>
<reference evidence="7" key="1">
    <citation type="journal article" date="2018" name="Nat. Microbiol.">
        <title>Leveraging single-cell genomics to expand the fungal tree of life.</title>
        <authorList>
            <person name="Ahrendt S.R."/>
            <person name="Quandt C.A."/>
            <person name="Ciobanu D."/>
            <person name="Clum A."/>
            <person name="Salamov A."/>
            <person name="Andreopoulos B."/>
            <person name="Cheng J.F."/>
            <person name="Woyke T."/>
            <person name="Pelin A."/>
            <person name="Henrissat B."/>
            <person name="Reynolds N.K."/>
            <person name="Benny G.L."/>
            <person name="Smith M.E."/>
            <person name="James T.Y."/>
            <person name="Grigoriev I.V."/>
        </authorList>
    </citation>
    <scope>NUCLEOTIDE SEQUENCE [LARGE SCALE GENOMIC DNA]</scope>
    <source>
        <strain evidence="7">Benny S71-1</strain>
    </source>
</reference>
<evidence type="ECO:0000256" key="1">
    <source>
        <dbReference type="ARBA" id="ARBA00004211"/>
    </source>
</evidence>
<evidence type="ECO:0000256" key="4">
    <source>
        <dbReference type="SAM" id="Phobius"/>
    </source>
</evidence>
<dbReference type="GO" id="GO:0048278">
    <property type="term" value="P:vesicle docking"/>
    <property type="evidence" value="ECO:0007669"/>
    <property type="project" value="TreeGrafter"/>
</dbReference>
<organism evidence="6 7">
    <name type="scientific">Syncephalis pseudoplumigaleata</name>
    <dbReference type="NCBI Taxonomy" id="1712513"/>
    <lineage>
        <taxon>Eukaryota</taxon>
        <taxon>Fungi</taxon>
        <taxon>Fungi incertae sedis</taxon>
        <taxon>Zoopagomycota</taxon>
        <taxon>Zoopagomycotina</taxon>
        <taxon>Zoopagomycetes</taxon>
        <taxon>Zoopagales</taxon>
        <taxon>Piptocephalidaceae</taxon>
        <taxon>Syncephalis</taxon>
    </lineage>
</organism>
<comment type="subcellular location">
    <subcellularLocation>
        <location evidence="1">Membrane</location>
        <topology evidence="1">Single-pass type IV membrane protein</topology>
    </subcellularLocation>
</comment>
<evidence type="ECO:0000313" key="7">
    <source>
        <dbReference type="Proteomes" id="UP000278143"/>
    </source>
</evidence>
<dbReference type="GO" id="GO:0005886">
    <property type="term" value="C:plasma membrane"/>
    <property type="evidence" value="ECO:0007669"/>
    <property type="project" value="TreeGrafter"/>
</dbReference>
<keyword evidence="4" id="KW-1133">Transmembrane helix</keyword>
<dbReference type="InterPro" id="IPR010989">
    <property type="entry name" value="SNARE"/>
</dbReference>
<dbReference type="PANTHER" id="PTHR19957:SF307">
    <property type="entry name" value="PROTEIN SSO1-RELATED"/>
    <property type="match status" value="1"/>
</dbReference>
<protein>
    <submittedName>
        <fullName evidence="6">t-SNARE</fullName>
    </submittedName>
</protein>
<proteinExistence type="inferred from homology"/>
<evidence type="ECO:0000256" key="2">
    <source>
        <dbReference type="ARBA" id="ARBA00009063"/>
    </source>
</evidence>
<feature type="domain" description="T-SNARE coiled-coil homology" evidence="5">
    <location>
        <begin position="171"/>
        <end position="233"/>
    </location>
</feature>
<evidence type="ECO:0000259" key="5">
    <source>
        <dbReference type="PROSITE" id="PS50192"/>
    </source>
</evidence>
<feature type="transmembrane region" description="Helical" evidence="4">
    <location>
        <begin position="245"/>
        <end position="266"/>
    </location>
</feature>
<dbReference type="Proteomes" id="UP000278143">
    <property type="component" value="Unassembled WGS sequence"/>
</dbReference>
<comment type="similarity">
    <text evidence="2">Belongs to the syntaxin family.</text>
</comment>
<evidence type="ECO:0000313" key="6">
    <source>
        <dbReference type="EMBL" id="RKP24887.1"/>
    </source>
</evidence>
<accession>A0A4P9YXU5</accession>
<dbReference type="PANTHER" id="PTHR19957">
    <property type="entry name" value="SYNTAXIN"/>
    <property type="match status" value="1"/>
</dbReference>
<dbReference type="GO" id="GO:0000149">
    <property type="term" value="F:SNARE binding"/>
    <property type="evidence" value="ECO:0007669"/>
    <property type="project" value="TreeGrafter"/>
</dbReference>
<dbReference type="GO" id="GO:0006886">
    <property type="term" value="P:intracellular protein transport"/>
    <property type="evidence" value="ECO:0007669"/>
    <property type="project" value="TreeGrafter"/>
</dbReference>
<gene>
    <name evidence="6" type="ORF">SYNPS1DRAFT_29371</name>
</gene>
<dbReference type="GO" id="GO:0006906">
    <property type="term" value="P:vesicle fusion"/>
    <property type="evidence" value="ECO:0007669"/>
    <property type="project" value="TreeGrafter"/>
</dbReference>
<dbReference type="Gene3D" id="1.20.58.70">
    <property type="match status" value="1"/>
</dbReference>
<feature type="coiled-coil region" evidence="3">
    <location>
        <begin position="36"/>
        <end position="68"/>
    </location>
</feature>
<keyword evidence="7" id="KW-1185">Reference proteome</keyword>
<keyword evidence="4" id="KW-0472">Membrane</keyword>
<dbReference type="GO" id="GO:0006887">
    <property type="term" value="P:exocytosis"/>
    <property type="evidence" value="ECO:0007669"/>
    <property type="project" value="TreeGrafter"/>
</dbReference>
<keyword evidence="4" id="KW-0812">Transmembrane</keyword>
<dbReference type="SUPFAM" id="SSF47661">
    <property type="entry name" value="t-snare proteins"/>
    <property type="match status" value="1"/>
</dbReference>
<dbReference type="InterPro" id="IPR045242">
    <property type="entry name" value="Syntaxin"/>
</dbReference>
<dbReference type="PROSITE" id="PS50192">
    <property type="entry name" value="T_SNARE"/>
    <property type="match status" value="1"/>
</dbReference>
<name>A0A4P9YXU5_9FUNG</name>
<dbReference type="Gene3D" id="1.20.5.110">
    <property type="match status" value="1"/>
</dbReference>
<evidence type="ECO:0000256" key="3">
    <source>
        <dbReference type="SAM" id="Coils"/>
    </source>
</evidence>
<dbReference type="GO" id="GO:0031201">
    <property type="term" value="C:SNARE complex"/>
    <property type="evidence" value="ECO:0007669"/>
    <property type="project" value="TreeGrafter"/>
</dbReference>
<keyword evidence="3" id="KW-0175">Coiled coil</keyword>
<dbReference type="Pfam" id="PF05739">
    <property type="entry name" value="SNARE"/>
    <property type="match status" value="1"/>
</dbReference>
<dbReference type="SMART" id="SM00397">
    <property type="entry name" value="t_SNARE"/>
    <property type="match status" value="1"/>
</dbReference>
<dbReference type="OrthoDB" id="10255013at2759"/>
<dbReference type="EMBL" id="KZ989988">
    <property type="protein sequence ID" value="RKP24887.1"/>
    <property type="molecule type" value="Genomic_DNA"/>
</dbReference>
<dbReference type="GO" id="GO:0012505">
    <property type="term" value="C:endomembrane system"/>
    <property type="evidence" value="ECO:0007669"/>
    <property type="project" value="TreeGrafter"/>
</dbReference>
<dbReference type="GO" id="GO:0005484">
    <property type="term" value="F:SNAP receptor activity"/>
    <property type="evidence" value="ECO:0007669"/>
    <property type="project" value="TreeGrafter"/>
</dbReference>
<sequence length="269" mass="30911">MAHHYQDQHNAYELADELERLCDLLRQRTSGLAAIHARLEQALSEQDALAAQHELERYNEDARAISRQIVDQLKAFRLETARMPANDSIRQMRANRCTTISRRLTDALNEQRERMRLHDNAMRAKFSRQYRALHPGASEGEIEQQIDNQPGGIFATELLMGARAEQGRQTLDAVKARQQEVEKIVRSVNELHQMFQELQTLLELQDETLLAIEGNAEQTKVRVEQAAKHVDTAVDSARAARKKRWCLFLFFILLIIVIVVVVVLVVKQK</sequence>
<dbReference type="InterPro" id="IPR000727">
    <property type="entry name" value="T_SNARE_dom"/>
</dbReference>